<dbReference type="GO" id="GO:0020037">
    <property type="term" value="F:heme binding"/>
    <property type="evidence" value="ECO:0007669"/>
    <property type="project" value="InterPro"/>
</dbReference>
<keyword evidence="2 6" id="KW-0349">Heme</keyword>
<dbReference type="Proteomes" id="UP000189935">
    <property type="component" value="Chromosome I"/>
</dbReference>
<evidence type="ECO:0000256" key="5">
    <source>
        <dbReference type="ARBA" id="ARBA00023004"/>
    </source>
</evidence>
<gene>
    <name evidence="9" type="ORF">SAMN05444159_6509</name>
</gene>
<sequence>MARDQDAFKLENPWPLIGWVSAAGLVVISVLLGFVVLGRYQQNDPTLDIWGAICRSLGITADSGPAAETKPPLRTPTQIAWTSSTLEQIAAGNAQHGAFIALNCSACHGQSGVSSSSLIPTLAGMDAAVIFKQLDDYRSGKRPWGVMGAIAKALSAQDSADVAAYFAAQAGGLPALSGNRVPESGRSLWERDPAKRLVFAGDPQRGIPPCSACHGPGGFKIGVPALQGQHAAYLERQLAAFAQGIRQNDIYEQMRAAAKQLTPDEMHALAAFYGTGASTGPAEGLPSR</sequence>
<dbReference type="SUPFAM" id="SSF46626">
    <property type="entry name" value="Cytochrome c"/>
    <property type="match status" value="2"/>
</dbReference>
<evidence type="ECO:0000256" key="2">
    <source>
        <dbReference type="ARBA" id="ARBA00022617"/>
    </source>
</evidence>
<dbReference type="AlphaFoldDB" id="A0A1M7CJU8"/>
<keyword evidence="5 6" id="KW-0408">Iron</keyword>
<dbReference type="InterPro" id="IPR036909">
    <property type="entry name" value="Cyt_c-like_dom_sf"/>
</dbReference>
<organism evidence="9 10">
    <name type="scientific">Bradyrhizobium lablabi</name>
    <dbReference type="NCBI Taxonomy" id="722472"/>
    <lineage>
        <taxon>Bacteria</taxon>
        <taxon>Pseudomonadati</taxon>
        <taxon>Pseudomonadota</taxon>
        <taxon>Alphaproteobacteria</taxon>
        <taxon>Hyphomicrobiales</taxon>
        <taxon>Nitrobacteraceae</taxon>
        <taxon>Bradyrhizobium</taxon>
    </lineage>
</organism>
<evidence type="ECO:0000256" key="1">
    <source>
        <dbReference type="ARBA" id="ARBA00022448"/>
    </source>
</evidence>
<dbReference type="InterPro" id="IPR009056">
    <property type="entry name" value="Cyt_c-like_dom"/>
</dbReference>
<dbReference type="PROSITE" id="PS51007">
    <property type="entry name" value="CYTC"/>
    <property type="match status" value="2"/>
</dbReference>
<feature type="transmembrane region" description="Helical" evidence="7">
    <location>
        <begin position="16"/>
        <end position="37"/>
    </location>
</feature>
<evidence type="ECO:0000256" key="3">
    <source>
        <dbReference type="ARBA" id="ARBA00022723"/>
    </source>
</evidence>
<keyword evidence="3 6" id="KW-0479">Metal-binding</keyword>
<dbReference type="InterPro" id="IPR050597">
    <property type="entry name" value="Cytochrome_c_Oxidase_Subunit"/>
</dbReference>
<evidence type="ECO:0000313" key="9">
    <source>
        <dbReference type="EMBL" id="SHL67476.1"/>
    </source>
</evidence>
<evidence type="ECO:0000256" key="6">
    <source>
        <dbReference type="PROSITE-ProRule" id="PRU00433"/>
    </source>
</evidence>
<dbReference type="GO" id="GO:0009055">
    <property type="term" value="F:electron transfer activity"/>
    <property type="evidence" value="ECO:0007669"/>
    <property type="project" value="InterPro"/>
</dbReference>
<feature type="domain" description="Cytochrome c" evidence="8">
    <location>
        <begin position="190"/>
        <end position="277"/>
    </location>
</feature>
<feature type="domain" description="Cytochrome c" evidence="8">
    <location>
        <begin position="92"/>
        <end position="170"/>
    </location>
</feature>
<proteinExistence type="predicted"/>
<evidence type="ECO:0000259" key="8">
    <source>
        <dbReference type="PROSITE" id="PS51007"/>
    </source>
</evidence>
<evidence type="ECO:0000313" key="10">
    <source>
        <dbReference type="Proteomes" id="UP000189935"/>
    </source>
</evidence>
<evidence type="ECO:0000256" key="4">
    <source>
        <dbReference type="ARBA" id="ARBA00022982"/>
    </source>
</evidence>
<protein>
    <submittedName>
        <fullName evidence="9">Cytochrome c553</fullName>
    </submittedName>
</protein>
<name>A0A1M7CJU8_9BRAD</name>
<dbReference type="PANTHER" id="PTHR33751">
    <property type="entry name" value="CBB3-TYPE CYTOCHROME C OXIDASE SUBUNIT FIXP"/>
    <property type="match status" value="1"/>
</dbReference>
<keyword evidence="7" id="KW-1133">Transmembrane helix</keyword>
<reference evidence="9 10" key="1">
    <citation type="submission" date="2016-11" db="EMBL/GenBank/DDBJ databases">
        <authorList>
            <person name="Jaros S."/>
            <person name="Januszkiewicz K."/>
            <person name="Wedrychowicz H."/>
        </authorList>
    </citation>
    <scope>NUCLEOTIDE SEQUENCE [LARGE SCALE GENOMIC DNA]</scope>
    <source>
        <strain evidence="9 10">GAS499</strain>
    </source>
</reference>
<keyword evidence="7" id="KW-0812">Transmembrane</keyword>
<dbReference type="GO" id="GO:0046872">
    <property type="term" value="F:metal ion binding"/>
    <property type="evidence" value="ECO:0007669"/>
    <property type="project" value="UniProtKB-KW"/>
</dbReference>
<keyword evidence="1" id="KW-0813">Transport</keyword>
<dbReference type="RefSeq" id="WP_079543685.1">
    <property type="nucleotide sequence ID" value="NZ_LT670844.1"/>
</dbReference>
<dbReference type="Pfam" id="PF00034">
    <property type="entry name" value="Cytochrom_C"/>
    <property type="match status" value="1"/>
</dbReference>
<dbReference type="OrthoDB" id="9808603at2"/>
<accession>A0A1M7CJU8</accession>
<dbReference type="Gene3D" id="1.10.760.10">
    <property type="entry name" value="Cytochrome c-like domain"/>
    <property type="match status" value="2"/>
</dbReference>
<keyword evidence="4" id="KW-0249">Electron transport</keyword>
<dbReference type="PANTHER" id="PTHR33751:SF9">
    <property type="entry name" value="CYTOCHROME C4"/>
    <property type="match status" value="1"/>
</dbReference>
<keyword evidence="7" id="KW-0472">Membrane</keyword>
<evidence type="ECO:0000256" key="7">
    <source>
        <dbReference type="SAM" id="Phobius"/>
    </source>
</evidence>
<dbReference type="EMBL" id="LT670844">
    <property type="protein sequence ID" value="SHL67476.1"/>
    <property type="molecule type" value="Genomic_DNA"/>
</dbReference>